<protein>
    <submittedName>
        <fullName evidence="2">Uncharacterized protein</fullName>
    </submittedName>
</protein>
<name>A0A9P5PHM1_9AGAR</name>
<evidence type="ECO:0000313" key="3">
    <source>
        <dbReference type="Proteomes" id="UP000772434"/>
    </source>
</evidence>
<organism evidence="2 3">
    <name type="scientific">Rhodocollybia butyracea</name>
    <dbReference type="NCBI Taxonomy" id="206335"/>
    <lineage>
        <taxon>Eukaryota</taxon>
        <taxon>Fungi</taxon>
        <taxon>Dikarya</taxon>
        <taxon>Basidiomycota</taxon>
        <taxon>Agaricomycotina</taxon>
        <taxon>Agaricomycetes</taxon>
        <taxon>Agaricomycetidae</taxon>
        <taxon>Agaricales</taxon>
        <taxon>Marasmiineae</taxon>
        <taxon>Omphalotaceae</taxon>
        <taxon>Rhodocollybia</taxon>
    </lineage>
</organism>
<feature type="compositionally biased region" description="Pro residues" evidence="1">
    <location>
        <begin position="50"/>
        <end position="81"/>
    </location>
</feature>
<sequence length="101" mass="11261">MFWVVSSGTGIFEPIKELPKIETLDPIGKARQNEWEILLKDFKKDFMKLPEPPSPAPPTPPTHPGNPPPSNDVLFPPPPDPMALSHMNNPMNLSHVLNPNH</sequence>
<proteinExistence type="predicted"/>
<comment type="caution">
    <text evidence="2">The sequence shown here is derived from an EMBL/GenBank/DDBJ whole genome shotgun (WGS) entry which is preliminary data.</text>
</comment>
<feature type="region of interest" description="Disordered" evidence="1">
    <location>
        <begin position="46"/>
        <end position="101"/>
    </location>
</feature>
<gene>
    <name evidence="2" type="ORF">BDP27DRAFT_1426791</name>
</gene>
<accession>A0A9P5PHM1</accession>
<feature type="compositionally biased region" description="Polar residues" evidence="1">
    <location>
        <begin position="86"/>
        <end position="101"/>
    </location>
</feature>
<dbReference type="Proteomes" id="UP000772434">
    <property type="component" value="Unassembled WGS sequence"/>
</dbReference>
<keyword evidence="3" id="KW-1185">Reference proteome</keyword>
<reference evidence="2" key="1">
    <citation type="submission" date="2020-11" db="EMBL/GenBank/DDBJ databases">
        <authorList>
            <consortium name="DOE Joint Genome Institute"/>
            <person name="Ahrendt S."/>
            <person name="Riley R."/>
            <person name="Andreopoulos W."/>
            <person name="Labutti K."/>
            <person name="Pangilinan J."/>
            <person name="Ruiz-Duenas F.J."/>
            <person name="Barrasa J.M."/>
            <person name="Sanchez-Garcia M."/>
            <person name="Camarero S."/>
            <person name="Miyauchi S."/>
            <person name="Serrano A."/>
            <person name="Linde D."/>
            <person name="Babiker R."/>
            <person name="Drula E."/>
            <person name="Ayuso-Fernandez I."/>
            <person name="Pacheco R."/>
            <person name="Padilla G."/>
            <person name="Ferreira P."/>
            <person name="Barriuso J."/>
            <person name="Kellner H."/>
            <person name="Castanera R."/>
            <person name="Alfaro M."/>
            <person name="Ramirez L."/>
            <person name="Pisabarro A.G."/>
            <person name="Kuo A."/>
            <person name="Tritt A."/>
            <person name="Lipzen A."/>
            <person name="He G."/>
            <person name="Yan M."/>
            <person name="Ng V."/>
            <person name="Cullen D."/>
            <person name="Martin F."/>
            <person name="Rosso M.-N."/>
            <person name="Henrissat B."/>
            <person name="Hibbett D."/>
            <person name="Martinez A.T."/>
            <person name="Grigoriev I.V."/>
        </authorList>
    </citation>
    <scope>NUCLEOTIDE SEQUENCE</scope>
    <source>
        <strain evidence="2">AH 40177</strain>
    </source>
</reference>
<dbReference type="AlphaFoldDB" id="A0A9P5PHM1"/>
<evidence type="ECO:0000256" key="1">
    <source>
        <dbReference type="SAM" id="MobiDB-lite"/>
    </source>
</evidence>
<evidence type="ECO:0000313" key="2">
    <source>
        <dbReference type="EMBL" id="KAF9063538.1"/>
    </source>
</evidence>
<dbReference type="EMBL" id="JADNRY010000144">
    <property type="protein sequence ID" value="KAF9063538.1"/>
    <property type="molecule type" value="Genomic_DNA"/>
</dbReference>